<dbReference type="AlphaFoldDB" id="A0A6N8KWJ2"/>
<evidence type="ECO:0000313" key="5">
    <source>
        <dbReference type="EMBL" id="MVZ60621.1"/>
    </source>
</evidence>
<dbReference type="InterPro" id="IPR018060">
    <property type="entry name" value="HTH_AraC"/>
</dbReference>
<dbReference type="InterPro" id="IPR009057">
    <property type="entry name" value="Homeodomain-like_sf"/>
</dbReference>
<dbReference type="PROSITE" id="PS00041">
    <property type="entry name" value="HTH_ARAC_FAMILY_1"/>
    <property type="match status" value="1"/>
</dbReference>
<dbReference type="RefSeq" id="WP_160367258.1">
    <property type="nucleotide sequence ID" value="NZ_WSQA01000001.1"/>
</dbReference>
<dbReference type="PANTHER" id="PTHR43280:SF27">
    <property type="entry name" value="TRANSCRIPTIONAL REGULATOR MTLR"/>
    <property type="match status" value="1"/>
</dbReference>
<gene>
    <name evidence="5" type="ORF">GQF63_01165</name>
</gene>
<organism evidence="5 6">
    <name type="scientific">Sphingobacterium humi</name>
    <dbReference type="NCBI Taxonomy" id="1796905"/>
    <lineage>
        <taxon>Bacteria</taxon>
        <taxon>Pseudomonadati</taxon>
        <taxon>Bacteroidota</taxon>
        <taxon>Sphingobacteriia</taxon>
        <taxon>Sphingobacteriales</taxon>
        <taxon>Sphingobacteriaceae</taxon>
        <taxon>Sphingobacterium</taxon>
    </lineage>
</organism>
<dbReference type="Proteomes" id="UP000435036">
    <property type="component" value="Unassembled WGS sequence"/>
</dbReference>
<dbReference type="SUPFAM" id="SSF46689">
    <property type="entry name" value="Homeodomain-like"/>
    <property type="match status" value="2"/>
</dbReference>
<dbReference type="Gene3D" id="1.10.10.60">
    <property type="entry name" value="Homeodomain-like"/>
    <property type="match status" value="2"/>
</dbReference>
<dbReference type="InterPro" id="IPR014710">
    <property type="entry name" value="RmlC-like_jellyroll"/>
</dbReference>
<keyword evidence="2" id="KW-0238">DNA-binding</keyword>
<dbReference type="GO" id="GO:0043565">
    <property type="term" value="F:sequence-specific DNA binding"/>
    <property type="evidence" value="ECO:0007669"/>
    <property type="project" value="InterPro"/>
</dbReference>
<dbReference type="Gene3D" id="2.60.120.10">
    <property type="entry name" value="Jelly Rolls"/>
    <property type="match status" value="1"/>
</dbReference>
<dbReference type="Pfam" id="PF02311">
    <property type="entry name" value="AraC_binding"/>
    <property type="match status" value="1"/>
</dbReference>
<reference evidence="5 6" key="1">
    <citation type="submission" date="2019-12" db="EMBL/GenBank/DDBJ databases">
        <authorList>
            <person name="Dong K."/>
        </authorList>
    </citation>
    <scope>NUCLEOTIDE SEQUENCE [LARGE SCALE GENOMIC DNA]</scope>
    <source>
        <strain evidence="5 6">JCM 31225</strain>
    </source>
</reference>
<name>A0A6N8KWJ2_9SPHI</name>
<evidence type="ECO:0000313" key="6">
    <source>
        <dbReference type="Proteomes" id="UP000435036"/>
    </source>
</evidence>
<keyword evidence="3" id="KW-0804">Transcription</keyword>
<dbReference type="OrthoDB" id="745435at2"/>
<dbReference type="PANTHER" id="PTHR43280">
    <property type="entry name" value="ARAC-FAMILY TRANSCRIPTIONAL REGULATOR"/>
    <property type="match status" value="1"/>
</dbReference>
<feature type="domain" description="HTH araC/xylS-type" evidence="4">
    <location>
        <begin position="186"/>
        <end position="284"/>
    </location>
</feature>
<dbReference type="InterPro" id="IPR037923">
    <property type="entry name" value="HTH-like"/>
</dbReference>
<dbReference type="GO" id="GO:0003700">
    <property type="term" value="F:DNA-binding transcription factor activity"/>
    <property type="evidence" value="ECO:0007669"/>
    <property type="project" value="InterPro"/>
</dbReference>
<keyword evidence="1" id="KW-0805">Transcription regulation</keyword>
<evidence type="ECO:0000256" key="3">
    <source>
        <dbReference type="ARBA" id="ARBA00023163"/>
    </source>
</evidence>
<dbReference type="SUPFAM" id="SSF51215">
    <property type="entry name" value="Regulatory protein AraC"/>
    <property type="match status" value="1"/>
</dbReference>
<evidence type="ECO:0000259" key="4">
    <source>
        <dbReference type="PROSITE" id="PS01124"/>
    </source>
</evidence>
<dbReference type="InterPro" id="IPR018062">
    <property type="entry name" value="HTH_AraC-typ_CS"/>
</dbReference>
<evidence type="ECO:0000256" key="2">
    <source>
        <dbReference type="ARBA" id="ARBA00023125"/>
    </source>
</evidence>
<keyword evidence="6" id="KW-1185">Reference proteome</keyword>
<comment type="caution">
    <text evidence="5">The sequence shown here is derived from an EMBL/GenBank/DDBJ whole genome shotgun (WGS) entry which is preliminary data.</text>
</comment>
<dbReference type="Pfam" id="PF12833">
    <property type="entry name" value="HTH_18"/>
    <property type="match status" value="1"/>
</dbReference>
<accession>A0A6N8KWJ2</accession>
<protein>
    <submittedName>
        <fullName evidence="5">Helix-turn-helix domain-containing protein</fullName>
    </submittedName>
</protein>
<dbReference type="EMBL" id="WSQA01000001">
    <property type="protein sequence ID" value="MVZ60621.1"/>
    <property type="molecule type" value="Genomic_DNA"/>
</dbReference>
<dbReference type="PROSITE" id="PS01124">
    <property type="entry name" value="HTH_ARAC_FAMILY_2"/>
    <property type="match status" value="1"/>
</dbReference>
<dbReference type="InterPro" id="IPR003313">
    <property type="entry name" value="AraC-bd"/>
</dbReference>
<evidence type="ECO:0000256" key="1">
    <source>
        <dbReference type="ARBA" id="ARBA00023015"/>
    </source>
</evidence>
<proteinExistence type="predicted"/>
<dbReference type="SMART" id="SM00342">
    <property type="entry name" value="HTH_ARAC"/>
    <property type="match status" value="1"/>
</dbReference>
<sequence>MKVIYEHQSHPTGTAVIVKEYIQDYFTSPYHYHDLYELIYIAKSYGKIYAGNRIMNFHDGDVFLLGPGLGHCFYNELAFVASGEKAHAIVIFFNINFLQTELTDNPDYFKMKELLDRSLFGLQIKDTENSIINEFNQITHKTGIEKMITLLTILHKITGKSSKEIISLNHSTTSAKLSNRDFDRLEPVINYVLENFRDNLDSKVAASLANMNDAAFCRFFKRRTEKTFSQFTNEVRVTHAKNLLLESQWDILRICYESGFKNLSYFNRQFKLIAGSSPKEFRELFQDKQGLLIRENKTD</sequence>